<keyword evidence="3" id="KW-1185">Reference proteome</keyword>
<feature type="compositionally biased region" description="Polar residues" evidence="1">
    <location>
        <begin position="83"/>
        <end position="97"/>
    </location>
</feature>
<proteinExistence type="predicted"/>
<evidence type="ECO:0000256" key="1">
    <source>
        <dbReference type="SAM" id="MobiDB-lite"/>
    </source>
</evidence>
<organism evidence="2 3">
    <name type="scientific">Portunus trituberculatus</name>
    <name type="common">Swimming crab</name>
    <name type="synonym">Neptunus trituberculatus</name>
    <dbReference type="NCBI Taxonomy" id="210409"/>
    <lineage>
        <taxon>Eukaryota</taxon>
        <taxon>Metazoa</taxon>
        <taxon>Ecdysozoa</taxon>
        <taxon>Arthropoda</taxon>
        <taxon>Crustacea</taxon>
        <taxon>Multicrustacea</taxon>
        <taxon>Malacostraca</taxon>
        <taxon>Eumalacostraca</taxon>
        <taxon>Eucarida</taxon>
        <taxon>Decapoda</taxon>
        <taxon>Pleocyemata</taxon>
        <taxon>Brachyura</taxon>
        <taxon>Eubrachyura</taxon>
        <taxon>Portunoidea</taxon>
        <taxon>Portunidae</taxon>
        <taxon>Portuninae</taxon>
        <taxon>Portunus</taxon>
    </lineage>
</organism>
<evidence type="ECO:0000313" key="2">
    <source>
        <dbReference type="EMBL" id="MPC30778.1"/>
    </source>
</evidence>
<accession>A0A5B7EAW2</accession>
<comment type="caution">
    <text evidence="2">The sequence shown here is derived from an EMBL/GenBank/DDBJ whole genome shotgun (WGS) entry which is preliminary data.</text>
</comment>
<evidence type="ECO:0000313" key="3">
    <source>
        <dbReference type="Proteomes" id="UP000324222"/>
    </source>
</evidence>
<sequence length="128" mass="14356">MAGGTPLPLRKHWSSYHHRRRRRCCREHTNGPRGKCAMWCCGKSFPPSNKQLNAGKNTKRHVPNKETIRKTNKQGKLCGRSVPSATNAQSPVTFSPITSPPPLRHRPATHPSPPRPLPPLPCHRLPDI</sequence>
<reference evidence="2 3" key="1">
    <citation type="submission" date="2019-05" db="EMBL/GenBank/DDBJ databases">
        <title>Another draft genome of Portunus trituberculatus and its Hox gene families provides insights of decapod evolution.</title>
        <authorList>
            <person name="Jeong J.-H."/>
            <person name="Song I."/>
            <person name="Kim S."/>
            <person name="Choi T."/>
            <person name="Kim D."/>
            <person name="Ryu S."/>
            <person name="Kim W."/>
        </authorList>
    </citation>
    <scope>NUCLEOTIDE SEQUENCE [LARGE SCALE GENOMIC DNA]</scope>
    <source>
        <tissue evidence="2">Muscle</tissue>
    </source>
</reference>
<feature type="region of interest" description="Disordered" evidence="1">
    <location>
        <begin position="49"/>
        <end position="128"/>
    </location>
</feature>
<dbReference type="EMBL" id="VSRR010002317">
    <property type="protein sequence ID" value="MPC30778.1"/>
    <property type="molecule type" value="Genomic_DNA"/>
</dbReference>
<name>A0A5B7EAW2_PORTR</name>
<protein>
    <submittedName>
        <fullName evidence="2">Uncharacterized protein</fullName>
    </submittedName>
</protein>
<gene>
    <name evidence="2" type="ORF">E2C01_024047</name>
</gene>
<dbReference type="Proteomes" id="UP000324222">
    <property type="component" value="Unassembled WGS sequence"/>
</dbReference>
<feature type="compositionally biased region" description="Pro residues" evidence="1">
    <location>
        <begin position="110"/>
        <end position="121"/>
    </location>
</feature>
<dbReference type="AlphaFoldDB" id="A0A5B7EAW2"/>